<organism evidence="7 8">
    <name type="scientific">Pacificispira spongiicola</name>
    <dbReference type="NCBI Taxonomy" id="2729598"/>
    <lineage>
        <taxon>Bacteria</taxon>
        <taxon>Pseudomonadati</taxon>
        <taxon>Pseudomonadota</taxon>
        <taxon>Alphaproteobacteria</taxon>
        <taxon>Rhodospirillales</taxon>
        <taxon>Rhodospirillaceae</taxon>
        <taxon>Pacificispira</taxon>
    </lineage>
</organism>
<accession>A0A7Y0DX24</accession>
<evidence type="ECO:0000256" key="2">
    <source>
        <dbReference type="ARBA" id="ARBA00022475"/>
    </source>
</evidence>
<evidence type="ECO:0000256" key="1">
    <source>
        <dbReference type="ARBA" id="ARBA00004651"/>
    </source>
</evidence>
<gene>
    <name evidence="7" type="ORF">HH303_01590</name>
</gene>
<proteinExistence type="predicted"/>
<evidence type="ECO:0000256" key="6">
    <source>
        <dbReference type="SAM" id="Phobius"/>
    </source>
</evidence>
<feature type="transmembrane region" description="Helical" evidence="6">
    <location>
        <begin position="225"/>
        <end position="247"/>
    </location>
</feature>
<feature type="transmembrane region" description="Helical" evidence="6">
    <location>
        <begin position="136"/>
        <end position="159"/>
    </location>
</feature>
<dbReference type="AlphaFoldDB" id="A0A7Y0DX24"/>
<evidence type="ECO:0000256" key="3">
    <source>
        <dbReference type="ARBA" id="ARBA00022692"/>
    </source>
</evidence>
<keyword evidence="3 6" id="KW-0812">Transmembrane</keyword>
<protein>
    <submittedName>
        <fullName evidence="7">Flippase-like domain-containing protein</fullName>
    </submittedName>
</protein>
<dbReference type="GO" id="GO:0005886">
    <property type="term" value="C:plasma membrane"/>
    <property type="evidence" value="ECO:0007669"/>
    <property type="project" value="UniProtKB-SubCell"/>
</dbReference>
<evidence type="ECO:0000256" key="5">
    <source>
        <dbReference type="ARBA" id="ARBA00023136"/>
    </source>
</evidence>
<comment type="subcellular location">
    <subcellularLocation>
        <location evidence="1">Cell membrane</location>
        <topology evidence="1">Multi-pass membrane protein</topology>
    </subcellularLocation>
</comment>
<feature type="transmembrane region" description="Helical" evidence="6">
    <location>
        <begin position="192"/>
        <end position="213"/>
    </location>
</feature>
<keyword evidence="5 6" id="KW-0472">Membrane</keyword>
<feature type="transmembrane region" description="Helical" evidence="6">
    <location>
        <begin position="111"/>
        <end position="130"/>
    </location>
</feature>
<reference evidence="7 8" key="1">
    <citation type="submission" date="2020-04" db="EMBL/GenBank/DDBJ databases">
        <title>Rhodospirillaceae bacterium KN72 isolated from deep sea.</title>
        <authorList>
            <person name="Zhang D.-C."/>
        </authorList>
    </citation>
    <scope>NUCLEOTIDE SEQUENCE [LARGE SCALE GENOMIC DNA]</scope>
    <source>
        <strain evidence="7 8">KN72</strain>
    </source>
</reference>
<feature type="transmembrane region" description="Helical" evidence="6">
    <location>
        <begin position="22"/>
        <end position="43"/>
    </location>
</feature>
<dbReference type="InterPro" id="IPR022791">
    <property type="entry name" value="L-PG_synthase/AglD"/>
</dbReference>
<evidence type="ECO:0000313" key="8">
    <source>
        <dbReference type="Proteomes" id="UP000539372"/>
    </source>
</evidence>
<keyword evidence="8" id="KW-1185">Reference proteome</keyword>
<keyword evidence="2" id="KW-1003">Cell membrane</keyword>
<feature type="transmembrane region" description="Helical" evidence="6">
    <location>
        <begin position="267"/>
        <end position="290"/>
    </location>
</feature>
<dbReference type="NCBIfam" id="TIGR00374">
    <property type="entry name" value="flippase-like domain"/>
    <property type="match status" value="1"/>
</dbReference>
<sequence>MTVGLFVLIARKIDFADIGERLIAADILLLTLAVGIIFLQVVLNAERWRRLLFLDGVRAPYAISFRYYLEAMFFNQALPGAVGGDVLRVYRIRRWCDGLGQAVNSVILDRLTGLFSLCVLIALGLPLLVSRIGDTGLIPALAMIAGLGGIGLVGLVLIARMSENGRGGKLRGAIIRFARMADRMIRRPSQSIPILALAVLTQVLSVTVAYISARGLSLEVSFTDCLIVIPTTILVATLPVSLGGWGVREGAMASGFALIGLDPTGGVALSVVLGLQLVVVGLIGGAVWLLGGAVRVSEEAEAEAEAAVFREGE</sequence>
<name>A0A7Y0DX24_9PROT</name>
<dbReference type="PANTHER" id="PTHR40277">
    <property type="entry name" value="BLL5419 PROTEIN"/>
    <property type="match status" value="1"/>
</dbReference>
<dbReference type="Proteomes" id="UP000539372">
    <property type="component" value="Unassembled WGS sequence"/>
</dbReference>
<dbReference type="Pfam" id="PF03706">
    <property type="entry name" value="LPG_synthase_TM"/>
    <property type="match status" value="1"/>
</dbReference>
<keyword evidence="4 6" id="KW-1133">Transmembrane helix</keyword>
<dbReference type="PANTHER" id="PTHR40277:SF1">
    <property type="entry name" value="BLL5419 PROTEIN"/>
    <property type="match status" value="1"/>
</dbReference>
<evidence type="ECO:0000313" key="7">
    <source>
        <dbReference type="EMBL" id="NMM43151.1"/>
    </source>
</evidence>
<evidence type="ECO:0000256" key="4">
    <source>
        <dbReference type="ARBA" id="ARBA00022989"/>
    </source>
</evidence>
<comment type="caution">
    <text evidence="7">The sequence shown here is derived from an EMBL/GenBank/DDBJ whole genome shotgun (WGS) entry which is preliminary data.</text>
</comment>
<dbReference type="EMBL" id="JABBNT010000001">
    <property type="protein sequence ID" value="NMM43151.1"/>
    <property type="molecule type" value="Genomic_DNA"/>
</dbReference>